<evidence type="ECO:0000313" key="2">
    <source>
        <dbReference type="EMBL" id="QEL13366.1"/>
    </source>
</evidence>
<keyword evidence="3" id="KW-1185">Reference proteome</keyword>
<proteinExistence type="predicted"/>
<protein>
    <submittedName>
        <fullName evidence="2">Uncharacterized protein</fullName>
    </submittedName>
</protein>
<feature type="transmembrane region" description="Helical" evidence="1">
    <location>
        <begin position="97"/>
        <end position="117"/>
    </location>
</feature>
<evidence type="ECO:0000313" key="3">
    <source>
        <dbReference type="Proteomes" id="UP000324974"/>
    </source>
</evidence>
<keyword evidence="1" id="KW-0472">Membrane</keyword>
<dbReference type="OrthoDB" id="291075at2"/>
<keyword evidence="1" id="KW-1133">Transmembrane helix</keyword>
<reference evidence="3" key="1">
    <citation type="submission" date="2019-08" db="EMBL/GenBank/DDBJ databases">
        <title>Limnoglobus roseus gen. nov., sp. nov., a novel freshwater planctomycete with a giant genome from the family Gemmataceae.</title>
        <authorList>
            <person name="Kulichevskaya I.S."/>
            <person name="Naumoff D.G."/>
            <person name="Miroshnikov K."/>
            <person name="Ivanova A."/>
            <person name="Philippov D.A."/>
            <person name="Hakobyan A."/>
            <person name="Rijpstra I.C."/>
            <person name="Sinninghe Damste J.S."/>
            <person name="Liesack W."/>
            <person name="Dedysh S.N."/>
        </authorList>
    </citation>
    <scope>NUCLEOTIDE SEQUENCE [LARGE SCALE GENOMIC DNA]</scope>
    <source>
        <strain evidence="3">PX52</strain>
    </source>
</reference>
<dbReference type="KEGG" id="lrs:PX52LOC_00220"/>
<name>A0A5C1A5V8_9BACT</name>
<accession>A0A5C1A5V8</accession>
<dbReference type="EMBL" id="CP042425">
    <property type="protein sequence ID" value="QEL13366.1"/>
    <property type="molecule type" value="Genomic_DNA"/>
</dbReference>
<feature type="transmembrane region" description="Helical" evidence="1">
    <location>
        <begin position="153"/>
        <end position="174"/>
    </location>
</feature>
<evidence type="ECO:0000256" key="1">
    <source>
        <dbReference type="SAM" id="Phobius"/>
    </source>
</evidence>
<dbReference type="AlphaFoldDB" id="A0A5C1A5V8"/>
<gene>
    <name evidence="2" type="ORF">PX52LOC_00220</name>
</gene>
<dbReference type="RefSeq" id="WP_149108344.1">
    <property type="nucleotide sequence ID" value="NZ_CP042425.1"/>
</dbReference>
<feature type="transmembrane region" description="Helical" evidence="1">
    <location>
        <begin position="129"/>
        <end position="147"/>
    </location>
</feature>
<dbReference type="Proteomes" id="UP000324974">
    <property type="component" value="Chromosome"/>
</dbReference>
<sequence>MSDKQSSPPEAEIVLTPPSALDDRLKRLEESIAGMRSQALAPANEDDLAERVLKVLTAKAAEHRAANGVGPAGLAPLASMPVVVPPEIGSPPNGQSLWGWFVAGIVSEITIIARMYFDPRYRLSRVAQFGVPAILGLFVLNYFFFAYTCALPIVPLIGERLVCVILSLALYKVLVREVSRYRQVLEYLARFG</sequence>
<organism evidence="2 3">
    <name type="scientific">Limnoglobus roseus</name>
    <dbReference type="NCBI Taxonomy" id="2598579"/>
    <lineage>
        <taxon>Bacteria</taxon>
        <taxon>Pseudomonadati</taxon>
        <taxon>Planctomycetota</taxon>
        <taxon>Planctomycetia</taxon>
        <taxon>Gemmatales</taxon>
        <taxon>Gemmataceae</taxon>
        <taxon>Limnoglobus</taxon>
    </lineage>
</organism>
<keyword evidence="1" id="KW-0812">Transmembrane</keyword>